<dbReference type="EMBL" id="FQUX01000001">
    <property type="protein sequence ID" value="SHE58032.1"/>
    <property type="molecule type" value="Genomic_DNA"/>
</dbReference>
<reference evidence="2" key="1">
    <citation type="submission" date="2016-11" db="EMBL/GenBank/DDBJ databases">
        <authorList>
            <person name="Varghese N."/>
            <person name="Submissions S."/>
        </authorList>
    </citation>
    <scope>NUCLEOTIDE SEQUENCE [LARGE SCALE GENOMIC DNA]</scope>
    <source>
        <strain evidence="2">DSM 17539</strain>
    </source>
</reference>
<gene>
    <name evidence="1" type="ORF">SAMN03080594_101685</name>
</gene>
<sequence length="61" mass="7458">MEEVKSEFLFTKYCKTTTYVKKMQIEPNNIWIVSLGFKTIQMILFDFCKNRRILSYKRLKI</sequence>
<dbReference type="Proteomes" id="UP000184406">
    <property type="component" value="Unassembled WGS sequence"/>
</dbReference>
<protein>
    <submittedName>
        <fullName evidence="1">Uncharacterized protein</fullName>
    </submittedName>
</protein>
<name>A0A1M4UML4_9FLAO</name>
<dbReference type="AlphaFoldDB" id="A0A1M4UML4"/>
<evidence type="ECO:0000313" key="2">
    <source>
        <dbReference type="Proteomes" id="UP000184406"/>
    </source>
</evidence>
<keyword evidence="2" id="KW-1185">Reference proteome</keyword>
<organism evidence="1 2">
    <name type="scientific">Arenibacter palladensis</name>
    <dbReference type="NCBI Taxonomy" id="237373"/>
    <lineage>
        <taxon>Bacteria</taxon>
        <taxon>Pseudomonadati</taxon>
        <taxon>Bacteroidota</taxon>
        <taxon>Flavobacteriia</taxon>
        <taxon>Flavobacteriales</taxon>
        <taxon>Flavobacteriaceae</taxon>
        <taxon>Arenibacter</taxon>
    </lineage>
</organism>
<proteinExistence type="predicted"/>
<accession>A0A1M4UML4</accession>
<evidence type="ECO:0000313" key="1">
    <source>
        <dbReference type="EMBL" id="SHE58032.1"/>
    </source>
</evidence>